<evidence type="ECO:0000256" key="5">
    <source>
        <dbReference type="ARBA" id="ARBA00023136"/>
    </source>
</evidence>
<dbReference type="eggNOG" id="KOG2615">
    <property type="taxonomic scope" value="Eukaryota"/>
</dbReference>
<feature type="domain" description="Major facilitator superfamily (MFS) profile" evidence="8">
    <location>
        <begin position="38"/>
        <end position="483"/>
    </location>
</feature>
<feature type="compositionally biased region" description="Pro residues" evidence="6">
    <location>
        <begin position="261"/>
        <end position="270"/>
    </location>
</feature>
<dbReference type="InterPro" id="IPR001958">
    <property type="entry name" value="Tet-R_TetA/multi-R_MdtG-like"/>
</dbReference>
<dbReference type="Pfam" id="PF07690">
    <property type="entry name" value="MFS_1"/>
    <property type="match status" value="1"/>
</dbReference>
<dbReference type="GO" id="GO:0022857">
    <property type="term" value="F:transmembrane transporter activity"/>
    <property type="evidence" value="ECO:0007669"/>
    <property type="project" value="InterPro"/>
</dbReference>
<dbReference type="KEGG" id="adl:AURDEDRAFT_187893"/>
<dbReference type="InterPro" id="IPR011701">
    <property type="entry name" value="MFS"/>
</dbReference>
<dbReference type="Gene3D" id="1.20.1250.20">
    <property type="entry name" value="MFS general substrate transporter like domains"/>
    <property type="match status" value="1"/>
</dbReference>
<comment type="subcellular location">
    <subcellularLocation>
        <location evidence="1">Membrane</location>
        <topology evidence="1">Multi-pass membrane protein</topology>
    </subcellularLocation>
</comment>
<accession>J0WWU0</accession>
<keyword evidence="3 7" id="KW-0812">Transmembrane</keyword>
<evidence type="ECO:0000259" key="8">
    <source>
        <dbReference type="PROSITE" id="PS50850"/>
    </source>
</evidence>
<dbReference type="PANTHER" id="PTHR23504">
    <property type="entry name" value="MAJOR FACILITATOR SUPERFAMILY DOMAIN-CONTAINING PROTEIN 10"/>
    <property type="match status" value="1"/>
</dbReference>
<dbReference type="CDD" id="cd17330">
    <property type="entry name" value="MFS_SLC46_TetA_like"/>
    <property type="match status" value="1"/>
</dbReference>
<dbReference type="EMBL" id="JH687832">
    <property type="protein sequence ID" value="EJD37989.1"/>
    <property type="molecule type" value="Genomic_DNA"/>
</dbReference>
<evidence type="ECO:0000313" key="9">
    <source>
        <dbReference type="EMBL" id="EJD37989.1"/>
    </source>
</evidence>
<dbReference type="PRINTS" id="PR01035">
    <property type="entry name" value="TCRTETA"/>
</dbReference>
<dbReference type="SUPFAM" id="SSF103473">
    <property type="entry name" value="MFS general substrate transporter"/>
    <property type="match status" value="1"/>
</dbReference>
<name>J0WWU0_AURST</name>
<proteinExistence type="predicted"/>
<feature type="transmembrane region" description="Helical" evidence="7">
    <location>
        <begin position="384"/>
        <end position="407"/>
    </location>
</feature>
<keyword evidence="4 7" id="KW-1133">Transmembrane helix</keyword>
<evidence type="ECO:0000256" key="3">
    <source>
        <dbReference type="ARBA" id="ARBA00022692"/>
    </source>
</evidence>
<feature type="transmembrane region" description="Helical" evidence="7">
    <location>
        <begin position="168"/>
        <end position="191"/>
    </location>
</feature>
<sequence>MMDDERDVERASLLSVDTLVEKPVPATPRRPTPLPKLQIAILLGIQLAEPISSQLILPFINQLVQELGVTGGDDKKLGYYAGIIESMFFVAEAACVFQWGRLSDRIGRRPLLLVGTMGQVLSALCFGMSRSYWAVIASRAFAGAMNGNIGVVKTVMGELTDETNIAQGFALMPAVWCLGGTLGPFLGGTLSHPHERYPEWFGSPFWRDYPYLLPCLISACYSLLIFGLALLFLRESRPPHRKLAGNDYHQLSDLPDTPSTPSTPEPPEPEPASLRSILRGPLLAVIVNYNLLAVTEIAFGVLQPLVFATSVASGGLGLTPKHIGIALAAYGIANGVTQARAFPPLLKRLGPKRTFMVGVIALTLIFTTFPVMQTFARITQSANVLVWVVIALQYVLAMAVSSAYGTVNIFMVSTASRAALGATNGVVQTTTSVMRAVGPTIATSLYALSVERNILGGWFAFLIFSLMGLCCVYASTWLPANVLKRDAEDEKDYD</sequence>
<feature type="compositionally biased region" description="Low complexity" evidence="6">
    <location>
        <begin position="251"/>
        <end position="260"/>
    </location>
</feature>
<evidence type="ECO:0000256" key="1">
    <source>
        <dbReference type="ARBA" id="ARBA00004141"/>
    </source>
</evidence>
<keyword evidence="5 7" id="KW-0472">Membrane</keyword>
<reference evidence="10" key="1">
    <citation type="journal article" date="2012" name="Science">
        <title>The Paleozoic origin of enzymatic lignin decomposition reconstructed from 31 fungal genomes.</title>
        <authorList>
            <person name="Floudas D."/>
            <person name="Binder M."/>
            <person name="Riley R."/>
            <person name="Barry K."/>
            <person name="Blanchette R.A."/>
            <person name="Henrissat B."/>
            <person name="Martinez A.T."/>
            <person name="Otillar R."/>
            <person name="Spatafora J.W."/>
            <person name="Yadav J.S."/>
            <person name="Aerts A."/>
            <person name="Benoit I."/>
            <person name="Boyd A."/>
            <person name="Carlson A."/>
            <person name="Copeland A."/>
            <person name="Coutinho P.M."/>
            <person name="de Vries R.P."/>
            <person name="Ferreira P."/>
            <person name="Findley K."/>
            <person name="Foster B."/>
            <person name="Gaskell J."/>
            <person name="Glotzer D."/>
            <person name="Gorecki P."/>
            <person name="Heitman J."/>
            <person name="Hesse C."/>
            <person name="Hori C."/>
            <person name="Igarashi K."/>
            <person name="Jurgens J.A."/>
            <person name="Kallen N."/>
            <person name="Kersten P."/>
            <person name="Kohler A."/>
            <person name="Kuees U."/>
            <person name="Kumar T.K.A."/>
            <person name="Kuo A."/>
            <person name="LaButti K."/>
            <person name="Larrondo L.F."/>
            <person name="Lindquist E."/>
            <person name="Ling A."/>
            <person name="Lombard V."/>
            <person name="Lucas S."/>
            <person name="Lundell T."/>
            <person name="Martin R."/>
            <person name="McLaughlin D.J."/>
            <person name="Morgenstern I."/>
            <person name="Morin E."/>
            <person name="Murat C."/>
            <person name="Nagy L.G."/>
            <person name="Nolan M."/>
            <person name="Ohm R.A."/>
            <person name="Patyshakuliyeva A."/>
            <person name="Rokas A."/>
            <person name="Ruiz-Duenas F.J."/>
            <person name="Sabat G."/>
            <person name="Salamov A."/>
            <person name="Samejima M."/>
            <person name="Schmutz J."/>
            <person name="Slot J.C."/>
            <person name="St John F."/>
            <person name="Stenlid J."/>
            <person name="Sun H."/>
            <person name="Sun S."/>
            <person name="Syed K."/>
            <person name="Tsang A."/>
            <person name="Wiebenga A."/>
            <person name="Young D."/>
            <person name="Pisabarro A."/>
            <person name="Eastwood D.C."/>
            <person name="Martin F."/>
            <person name="Cullen D."/>
            <person name="Grigoriev I.V."/>
            <person name="Hibbett D.S."/>
        </authorList>
    </citation>
    <scope>NUCLEOTIDE SEQUENCE [LARGE SCALE GENOMIC DNA]</scope>
    <source>
        <strain evidence="10">TFB10046</strain>
    </source>
</reference>
<keyword evidence="10" id="KW-1185">Reference proteome</keyword>
<evidence type="ECO:0000256" key="7">
    <source>
        <dbReference type="SAM" id="Phobius"/>
    </source>
</evidence>
<organism evidence="9 10">
    <name type="scientific">Auricularia subglabra (strain TFB-10046 / SS5)</name>
    <name type="common">White-rot fungus</name>
    <name type="synonym">Auricularia delicata (strain TFB10046)</name>
    <dbReference type="NCBI Taxonomy" id="717982"/>
    <lineage>
        <taxon>Eukaryota</taxon>
        <taxon>Fungi</taxon>
        <taxon>Dikarya</taxon>
        <taxon>Basidiomycota</taxon>
        <taxon>Agaricomycotina</taxon>
        <taxon>Agaricomycetes</taxon>
        <taxon>Auriculariales</taxon>
        <taxon>Auriculariaceae</taxon>
        <taxon>Auricularia</taxon>
    </lineage>
</organism>
<dbReference type="GO" id="GO:0016020">
    <property type="term" value="C:membrane"/>
    <property type="evidence" value="ECO:0007669"/>
    <property type="project" value="UniProtKB-SubCell"/>
</dbReference>
<dbReference type="InterPro" id="IPR020846">
    <property type="entry name" value="MFS_dom"/>
</dbReference>
<evidence type="ECO:0000313" key="10">
    <source>
        <dbReference type="Proteomes" id="UP000006514"/>
    </source>
</evidence>
<keyword evidence="2" id="KW-0813">Transport</keyword>
<feature type="transmembrane region" description="Helical" evidence="7">
    <location>
        <begin position="211"/>
        <end position="233"/>
    </location>
</feature>
<evidence type="ECO:0000256" key="4">
    <source>
        <dbReference type="ARBA" id="ARBA00022989"/>
    </source>
</evidence>
<feature type="transmembrane region" description="Helical" evidence="7">
    <location>
        <begin position="322"/>
        <end position="342"/>
    </location>
</feature>
<gene>
    <name evidence="9" type="ORF">AURDEDRAFT_187893</name>
</gene>
<dbReference type="InParanoid" id="J0WWU0"/>
<dbReference type="PANTHER" id="PTHR23504:SF15">
    <property type="entry name" value="MAJOR FACILITATOR SUPERFAMILY (MFS) PROFILE DOMAIN-CONTAINING PROTEIN"/>
    <property type="match status" value="1"/>
</dbReference>
<protein>
    <submittedName>
        <fullName evidence="9">MFS general substrate transporter</fullName>
    </submittedName>
</protein>
<feature type="transmembrane region" description="Helical" evidence="7">
    <location>
        <begin position="282"/>
        <end position="302"/>
    </location>
</feature>
<dbReference type="OrthoDB" id="419616at2759"/>
<evidence type="ECO:0000256" key="6">
    <source>
        <dbReference type="SAM" id="MobiDB-lite"/>
    </source>
</evidence>
<feature type="transmembrane region" description="Helical" evidence="7">
    <location>
        <begin position="354"/>
        <end position="372"/>
    </location>
</feature>
<dbReference type="InterPro" id="IPR036259">
    <property type="entry name" value="MFS_trans_sf"/>
</dbReference>
<feature type="region of interest" description="Disordered" evidence="6">
    <location>
        <begin position="244"/>
        <end position="272"/>
    </location>
</feature>
<dbReference type="AlphaFoldDB" id="J0WWU0"/>
<dbReference type="PROSITE" id="PS50850">
    <property type="entry name" value="MFS"/>
    <property type="match status" value="1"/>
</dbReference>
<evidence type="ECO:0000256" key="2">
    <source>
        <dbReference type="ARBA" id="ARBA00022448"/>
    </source>
</evidence>
<dbReference type="Proteomes" id="UP000006514">
    <property type="component" value="Unassembled WGS sequence"/>
</dbReference>
<feature type="transmembrane region" description="Helical" evidence="7">
    <location>
        <begin position="454"/>
        <end position="475"/>
    </location>
</feature>
<dbReference type="OMA" id="WMRYPYF"/>